<feature type="region of interest" description="Disordered" evidence="1">
    <location>
        <begin position="24"/>
        <end position="58"/>
    </location>
</feature>
<accession>A0AAW2CVA0</accession>
<proteinExistence type="predicted"/>
<evidence type="ECO:0000256" key="1">
    <source>
        <dbReference type="SAM" id="MobiDB-lite"/>
    </source>
</evidence>
<dbReference type="Proteomes" id="UP001459277">
    <property type="component" value="Unassembled WGS sequence"/>
</dbReference>
<name>A0AAW2CVA0_9ROSI</name>
<evidence type="ECO:0000313" key="3">
    <source>
        <dbReference type="Proteomes" id="UP001459277"/>
    </source>
</evidence>
<organism evidence="2 3">
    <name type="scientific">Lithocarpus litseifolius</name>
    <dbReference type="NCBI Taxonomy" id="425828"/>
    <lineage>
        <taxon>Eukaryota</taxon>
        <taxon>Viridiplantae</taxon>
        <taxon>Streptophyta</taxon>
        <taxon>Embryophyta</taxon>
        <taxon>Tracheophyta</taxon>
        <taxon>Spermatophyta</taxon>
        <taxon>Magnoliopsida</taxon>
        <taxon>eudicotyledons</taxon>
        <taxon>Gunneridae</taxon>
        <taxon>Pentapetalae</taxon>
        <taxon>rosids</taxon>
        <taxon>fabids</taxon>
        <taxon>Fagales</taxon>
        <taxon>Fagaceae</taxon>
        <taxon>Lithocarpus</taxon>
    </lineage>
</organism>
<sequence>MKIKHQHITVGRKRRGFVEGRILLSHTGGGGGGGHGGRGQRAEAEAEAETLTSSPRRRTSSLLYSSSKRLMVNDGSDPNNYMYVGAFSACASLGYAIACKEIHGRIYRHEPVSSRKGLISHFREGEIKRNFKIFKGWVIAKLEDPAMSQYSILALEGNAATISTNPSGVLFKMYFL</sequence>
<reference evidence="2 3" key="1">
    <citation type="submission" date="2024-01" db="EMBL/GenBank/DDBJ databases">
        <title>A telomere-to-telomere, gap-free genome of sweet tea (Lithocarpus litseifolius).</title>
        <authorList>
            <person name="Zhou J."/>
        </authorList>
    </citation>
    <scope>NUCLEOTIDE SEQUENCE [LARGE SCALE GENOMIC DNA]</scope>
    <source>
        <strain evidence="2">Zhou-2022a</strain>
        <tissue evidence="2">Leaf</tissue>
    </source>
</reference>
<dbReference type="EMBL" id="JAZDWU010000005">
    <property type="protein sequence ID" value="KAL0000745.1"/>
    <property type="molecule type" value="Genomic_DNA"/>
</dbReference>
<feature type="compositionally biased region" description="Low complexity" evidence="1">
    <location>
        <begin position="49"/>
        <end position="58"/>
    </location>
</feature>
<keyword evidence="3" id="KW-1185">Reference proteome</keyword>
<evidence type="ECO:0000313" key="2">
    <source>
        <dbReference type="EMBL" id="KAL0000745.1"/>
    </source>
</evidence>
<protein>
    <submittedName>
        <fullName evidence="2">Uncharacterized protein</fullName>
    </submittedName>
</protein>
<comment type="caution">
    <text evidence="2">The sequence shown here is derived from an EMBL/GenBank/DDBJ whole genome shotgun (WGS) entry which is preliminary data.</text>
</comment>
<gene>
    <name evidence="2" type="ORF">SO802_014526</name>
</gene>
<feature type="compositionally biased region" description="Gly residues" evidence="1">
    <location>
        <begin position="27"/>
        <end position="39"/>
    </location>
</feature>
<dbReference type="AlphaFoldDB" id="A0AAW2CVA0"/>